<reference evidence="13 14" key="2">
    <citation type="submission" date="2019-08" db="EMBL/GenBank/DDBJ databases">
        <authorList>
            <person name="Henke P."/>
        </authorList>
    </citation>
    <scope>NUCLEOTIDE SEQUENCE [LARGE SCALE GENOMIC DNA]</scope>
    <source>
        <strain evidence="13">Phe10_nw2017</strain>
    </source>
</reference>
<dbReference type="PROSITE" id="PS00629">
    <property type="entry name" value="IMP_1"/>
    <property type="match status" value="1"/>
</dbReference>
<gene>
    <name evidence="13" type="primary">imp</name>
    <name evidence="13" type="ORF">E3A20_10810</name>
</gene>
<evidence type="ECO:0000256" key="12">
    <source>
        <dbReference type="PIRSR" id="PIRSR600760-2"/>
    </source>
</evidence>
<name>A0A5C6M4S3_9PLAN</name>
<dbReference type="InterPro" id="IPR000760">
    <property type="entry name" value="Inositol_monophosphatase-like"/>
</dbReference>
<evidence type="ECO:0000256" key="4">
    <source>
        <dbReference type="ARBA" id="ARBA00013085"/>
    </source>
</evidence>
<dbReference type="InterPro" id="IPR011809">
    <property type="entry name" value="His_9_proposed"/>
</dbReference>
<dbReference type="Gene3D" id="3.40.190.80">
    <property type="match status" value="1"/>
</dbReference>
<accession>A0A5C6M4S3</accession>
<evidence type="ECO:0000256" key="2">
    <source>
        <dbReference type="ARBA" id="ARBA00004970"/>
    </source>
</evidence>
<dbReference type="CDD" id="cd01641">
    <property type="entry name" value="Bacterial_IMPase_like_1"/>
    <property type="match status" value="1"/>
</dbReference>
<comment type="caution">
    <text evidence="13">The sequence shown here is derived from an EMBL/GenBank/DDBJ whole genome shotgun (WGS) entry which is preliminary data.</text>
</comment>
<dbReference type="AlphaFoldDB" id="A0A5C6M4S3"/>
<keyword evidence="7" id="KW-0378">Hydrolase</keyword>
<dbReference type="GO" id="GO:0006020">
    <property type="term" value="P:inositol metabolic process"/>
    <property type="evidence" value="ECO:0007669"/>
    <property type="project" value="TreeGrafter"/>
</dbReference>
<proteinExistence type="inferred from homology"/>
<evidence type="ECO:0000256" key="11">
    <source>
        <dbReference type="NCBIfam" id="TIGR02067"/>
    </source>
</evidence>
<comment type="catalytic activity">
    <reaction evidence="10">
        <text>L-histidinol phosphate + H2O = L-histidinol + phosphate</text>
        <dbReference type="Rhea" id="RHEA:14465"/>
        <dbReference type="ChEBI" id="CHEBI:15377"/>
        <dbReference type="ChEBI" id="CHEBI:43474"/>
        <dbReference type="ChEBI" id="CHEBI:57699"/>
        <dbReference type="ChEBI" id="CHEBI:57980"/>
        <dbReference type="EC" id="3.1.3.15"/>
    </reaction>
</comment>
<keyword evidence="9" id="KW-0368">Histidine biosynthesis</keyword>
<evidence type="ECO:0000256" key="6">
    <source>
        <dbReference type="ARBA" id="ARBA00022723"/>
    </source>
</evidence>
<dbReference type="PANTHER" id="PTHR20854:SF4">
    <property type="entry name" value="INOSITOL-1-MONOPHOSPHATASE-RELATED"/>
    <property type="match status" value="1"/>
</dbReference>
<evidence type="ECO:0000256" key="9">
    <source>
        <dbReference type="ARBA" id="ARBA00023102"/>
    </source>
</evidence>
<feature type="binding site" evidence="12">
    <location>
        <position position="85"/>
    </location>
    <ligand>
        <name>Mg(2+)</name>
        <dbReference type="ChEBI" id="CHEBI:18420"/>
        <label>1</label>
        <note>catalytic</note>
    </ligand>
</feature>
<dbReference type="SUPFAM" id="SSF56655">
    <property type="entry name" value="Carbohydrate phosphatase"/>
    <property type="match status" value="1"/>
</dbReference>
<evidence type="ECO:0000256" key="3">
    <source>
        <dbReference type="ARBA" id="ARBA00009759"/>
    </source>
</evidence>
<reference evidence="13 14" key="1">
    <citation type="submission" date="2019-08" db="EMBL/GenBank/DDBJ databases">
        <title>100 year-old enigma solved: identification of Planctomyces bekefii, the type genus and species of the phylum Planctomycetes.</title>
        <authorList>
            <person name="Svetlana D.N."/>
            <person name="Overmann J."/>
        </authorList>
    </citation>
    <scope>NUCLEOTIDE SEQUENCE [LARGE SCALE GENOMIC DNA]</scope>
    <source>
        <strain evidence="13">Phe10_nw2017</strain>
    </source>
</reference>
<evidence type="ECO:0000313" key="14">
    <source>
        <dbReference type="Proteomes" id="UP000321083"/>
    </source>
</evidence>
<dbReference type="Proteomes" id="UP000321083">
    <property type="component" value="Unassembled WGS sequence"/>
</dbReference>
<keyword evidence="5" id="KW-0028">Amino-acid biosynthesis</keyword>
<comment type="cofactor">
    <cofactor evidence="1 12">
        <name>Mg(2+)</name>
        <dbReference type="ChEBI" id="CHEBI:18420"/>
    </cofactor>
</comment>
<dbReference type="NCBIfam" id="TIGR02067">
    <property type="entry name" value="his_9_HisN"/>
    <property type="match status" value="1"/>
</dbReference>
<dbReference type="EC" id="3.1.3.15" evidence="4 11"/>
<dbReference type="PRINTS" id="PR00377">
    <property type="entry name" value="IMPHPHTASES"/>
</dbReference>
<evidence type="ECO:0000256" key="5">
    <source>
        <dbReference type="ARBA" id="ARBA00022605"/>
    </source>
</evidence>
<comment type="pathway">
    <text evidence="2">Amino-acid biosynthesis; L-histidine biosynthesis; L-histidine from 5-phospho-alpha-D-ribose 1-diphosphate: step 8/9.</text>
</comment>
<keyword evidence="14" id="KW-1185">Reference proteome</keyword>
<keyword evidence="8 12" id="KW-0460">Magnesium</keyword>
<dbReference type="Pfam" id="PF00459">
    <property type="entry name" value="Inositol_P"/>
    <property type="match status" value="1"/>
</dbReference>
<protein>
    <recommendedName>
        <fullName evidence="4 11">Histidinol-phosphatase</fullName>
        <ecNumber evidence="4 11">3.1.3.15</ecNumber>
    </recommendedName>
</protein>
<dbReference type="GO" id="GO:0004401">
    <property type="term" value="F:histidinol-phosphatase activity"/>
    <property type="evidence" value="ECO:0007669"/>
    <property type="project" value="UniProtKB-UniRule"/>
</dbReference>
<dbReference type="GO" id="GO:0008934">
    <property type="term" value="F:inositol monophosphate 1-phosphatase activity"/>
    <property type="evidence" value="ECO:0007669"/>
    <property type="project" value="TreeGrafter"/>
</dbReference>
<dbReference type="FunFam" id="3.30.540.10:FF:000003">
    <property type="entry name" value="Inositol-1-monophosphatase"/>
    <property type="match status" value="1"/>
</dbReference>
<dbReference type="GO" id="GO:0046872">
    <property type="term" value="F:metal ion binding"/>
    <property type="evidence" value="ECO:0007669"/>
    <property type="project" value="UniProtKB-KW"/>
</dbReference>
<feature type="binding site" evidence="12">
    <location>
        <position position="69"/>
    </location>
    <ligand>
        <name>Mg(2+)</name>
        <dbReference type="ChEBI" id="CHEBI:18420"/>
        <label>1</label>
        <note>catalytic</note>
    </ligand>
</feature>
<organism evidence="13 14">
    <name type="scientific">Planctomyces bekefii</name>
    <dbReference type="NCBI Taxonomy" id="1653850"/>
    <lineage>
        <taxon>Bacteria</taxon>
        <taxon>Pseudomonadati</taxon>
        <taxon>Planctomycetota</taxon>
        <taxon>Planctomycetia</taxon>
        <taxon>Planctomycetales</taxon>
        <taxon>Planctomycetaceae</taxon>
        <taxon>Planctomyces</taxon>
    </lineage>
</organism>
<sequence length="268" mass="29346">MSQHPERLNFALELAAAAGQLILQHYRTDGLLVESKADQSPVTVADRGAELLIRQQLSLRFPDDGVLGEEFPDSPSRNGYRWIVDPIDGTKAFVHGVPLFGTLIGIEYNGRMVAGVCRFPAMDEVIYAAEGHGCWWKIRDQAARRTQVPTTGDISQARLMFTEPTHWRTTGRFDTIVRVMDQVRIARGWGDCYGHALVATGRAEIAIDPLMSPWDIAALIPILREAGGLCVDWKGQETIFGGDGVSVTPALKDQVIAILSTAPALPAK</sequence>
<evidence type="ECO:0000256" key="8">
    <source>
        <dbReference type="ARBA" id="ARBA00022842"/>
    </source>
</evidence>
<evidence type="ECO:0000313" key="13">
    <source>
        <dbReference type="EMBL" id="TWW09790.1"/>
    </source>
</evidence>
<dbReference type="EMBL" id="SRHE01000177">
    <property type="protein sequence ID" value="TWW09790.1"/>
    <property type="molecule type" value="Genomic_DNA"/>
</dbReference>
<feature type="binding site" evidence="12">
    <location>
        <position position="88"/>
    </location>
    <ligand>
        <name>Mg(2+)</name>
        <dbReference type="ChEBI" id="CHEBI:18420"/>
        <label>1</label>
        <note>catalytic</note>
    </ligand>
</feature>
<keyword evidence="6 12" id="KW-0479">Metal-binding</keyword>
<dbReference type="GO" id="GO:0000105">
    <property type="term" value="P:L-histidine biosynthetic process"/>
    <property type="evidence" value="ECO:0007669"/>
    <property type="project" value="UniProtKB-UniRule"/>
</dbReference>
<dbReference type="InterPro" id="IPR020583">
    <property type="entry name" value="Inositol_monoP_metal-BS"/>
</dbReference>
<feature type="binding site" evidence="12">
    <location>
        <position position="215"/>
    </location>
    <ligand>
        <name>Mg(2+)</name>
        <dbReference type="ChEBI" id="CHEBI:18420"/>
        <label>1</label>
        <note>catalytic</note>
    </ligand>
</feature>
<comment type="similarity">
    <text evidence="3">Belongs to the inositol monophosphatase superfamily.</text>
</comment>
<feature type="binding site" evidence="12">
    <location>
        <position position="87"/>
    </location>
    <ligand>
        <name>Mg(2+)</name>
        <dbReference type="ChEBI" id="CHEBI:18420"/>
        <label>1</label>
        <note>catalytic</note>
    </ligand>
</feature>
<dbReference type="Gene3D" id="3.30.540.10">
    <property type="entry name" value="Fructose-1,6-Bisphosphatase, subunit A, domain 1"/>
    <property type="match status" value="1"/>
</dbReference>
<evidence type="ECO:0000256" key="1">
    <source>
        <dbReference type="ARBA" id="ARBA00001946"/>
    </source>
</evidence>
<dbReference type="UniPathway" id="UPA00031">
    <property type="reaction ID" value="UER00013"/>
</dbReference>
<dbReference type="GO" id="GO:0007165">
    <property type="term" value="P:signal transduction"/>
    <property type="evidence" value="ECO:0007669"/>
    <property type="project" value="TreeGrafter"/>
</dbReference>
<evidence type="ECO:0000256" key="10">
    <source>
        <dbReference type="ARBA" id="ARBA00049158"/>
    </source>
</evidence>
<evidence type="ECO:0000256" key="7">
    <source>
        <dbReference type="ARBA" id="ARBA00022801"/>
    </source>
</evidence>
<dbReference type="PANTHER" id="PTHR20854">
    <property type="entry name" value="INOSITOL MONOPHOSPHATASE"/>
    <property type="match status" value="1"/>
</dbReference>